<accession>A0A3B3HVL5</accession>
<name>A0A3B3HVL5_ORYLA</name>
<reference evidence="2" key="2">
    <citation type="submission" date="2025-08" db="UniProtKB">
        <authorList>
            <consortium name="Ensembl"/>
        </authorList>
    </citation>
    <scope>IDENTIFICATION</scope>
    <source>
        <strain evidence="2">Hd-rR</strain>
    </source>
</reference>
<feature type="region of interest" description="Disordered" evidence="1">
    <location>
        <begin position="55"/>
        <end position="77"/>
    </location>
</feature>
<reference evidence="2" key="3">
    <citation type="submission" date="2025-09" db="UniProtKB">
        <authorList>
            <consortium name="Ensembl"/>
        </authorList>
    </citation>
    <scope>IDENTIFICATION</scope>
    <source>
        <strain evidence="2">Hd-rR</strain>
    </source>
</reference>
<dbReference type="Ensembl" id="ENSORLT00000037455.1">
    <property type="protein sequence ID" value="ENSORLP00000035413.1"/>
    <property type="gene ID" value="ENSORLG00000022654.1"/>
</dbReference>
<keyword evidence="3" id="KW-1185">Reference proteome</keyword>
<reference evidence="2 3" key="1">
    <citation type="journal article" date="2007" name="Nature">
        <title>The medaka draft genome and insights into vertebrate genome evolution.</title>
        <authorList>
            <person name="Kasahara M."/>
            <person name="Naruse K."/>
            <person name="Sasaki S."/>
            <person name="Nakatani Y."/>
            <person name="Qu W."/>
            <person name="Ahsan B."/>
            <person name="Yamada T."/>
            <person name="Nagayasu Y."/>
            <person name="Doi K."/>
            <person name="Kasai Y."/>
            <person name="Jindo T."/>
            <person name="Kobayashi D."/>
            <person name="Shimada A."/>
            <person name="Toyoda A."/>
            <person name="Kuroki Y."/>
            <person name="Fujiyama A."/>
            <person name="Sasaki T."/>
            <person name="Shimizu A."/>
            <person name="Asakawa S."/>
            <person name="Shimizu N."/>
            <person name="Hashimoto S."/>
            <person name="Yang J."/>
            <person name="Lee Y."/>
            <person name="Matsushima K."/>
            <person name="Sugano S."/>
            <person name="Sakaizumi M."/>
            <person name="Narita T."/>
            <person name="Ohishi K."/>
            <person name="Haga S."/>
            <person name="Ohta F."/>
            <person name="Nomoto H."/>
            <person name="Nogata K."/>
            <person name="Morishita T."/>
            <person name="Endo T."/>
            <person name="Shin-I T."/>
            <person name="Takeda H."/>
            <person name="Morishita S."/>
            <person name="Kohara Y."/>
        </authorList>
    </citation>
    <scope>NUCLEOTIDE SEQUENCE [LARGE SCALE GENOMIC DNA]</scope>
    <source>
        <strain evidence="2 3">Hd-rR</strain>
    </source>
</reference>
<evidence type="ECO:0000313" key="3">
    <source>
        <dbReference type="Proteomes" id="UP000001038"/>
    </source>
</evidence>
<proteinExistence type="predicted"/>
<evidence type="ECO:0000313" key="2">
    <source>
        <dbReference type="Ensembl" id="ENSORLP00000035413.1"/>
    </source>
</evidence>
<dbReference type="STRING" id="8090.ENSORLP00000035413"/>
<dbReference type="AlphaFoldDB" id="A0A3B3HVL5"/>
<protein>
    <submittedName>
        <fullName evidence="2">Uncharacterized protein</fullName>
    </submittedName>
</protein>
<evidence type="ECO:0000256" key="1">
    <source>
        <dbReference type="SAM" id="MobiDB-lite"/>
    </source>
</evidence>
<sequence length="108" mass="12008">MLVFKVLLPDSTENGDVEFPAFTFCCHKGDLSVPVMHLNSGSECETPLKRAHTFSENVKRKKAKAGRSSVKAGGRRRKQTHVEAVTLFEVMSMGKSAMQVWGIFLTHL</sequence>
<dbReference type="Proteomes" id="UP000001038">
    <property type="component" value="Chromosome 21"/>
</dbReference>
<dbReference type="Bgee" id="ENSORLG00000022654">
    <property type="expression patterns" value="Expressed in brain and 14 other cell types or tissues"/>
</dbReference>
<dbReference type="InParanoid" id="A0A3B3HVL5"/>
<organism evidence="2 3">
    <name type="scientific">Oryzias latipes</name>
    <name type="common">Japanese rice fish</name>
    <name type="synonym">Japanese killifish</name>
    <dbReference type="NCBI Taxonomy" id="8090"/>
    <lineage>
        <taxon>Eukaryota</taxon>
        <taxon>Metazoa</taxon>
        <taxon>Chordata</taxon>
        <taxon>Craniata</taxon>
        <taxon>Vertebrata</taxon>
        <taxon>Euteleostomi</taxon>
        <taxon>Actinopterygii</taxon>
        <taxon>Neopterygii</taxon>
        <taxon>Teleostei</taxon>
        <taxon>Neoteleostei</taxon>
        <taxon>Acanthomorphata</taxon>
        <taxon>Ovalentaria</taxon>
        <taxon>Atherinomorphae</taxon>
        <taxon>Beloniformes</taxon>
        <taxon>Adrianichthyidae</taxon>
        <taxon>Oryziinae</taxon>
        <taxon>Oryzias</taxon>
    </lineage>
</organism>